<accession>A0A6V7HH41</accession>
<feature type="region of interest" description="Disordered" evidence="1">
    <location>
        <begin position="1"/>
        <end position="85"/>
    </location>
</feature>
<sequence>MDLPMDPPRRSHRQLPRRPIDPPMDPAMDLPMDPPRSPHRQLPRRPPMDPPDFDPDEERRSRRRGSQLDVKTEPLLERNDSEVGKARNLPQIYQNFRRNTNPIYKFMNK</sequence>
<dbReference type="Proteomes" id="UP000752696">
    <property type="component" value="Unassembled WGS sequence"/>
</dbReference>
<proteinExistence type="predicted"/>
<protein>
    <submittedName>
        <fullName evidence="2">Uncharacterized protein</fullName>
    </submittedName>
</protein>
<dbReference type="AlphaFoldDB" id="A0A6V7HH41"/>
<keyword evidence="3" id="KW-1185">Reference proteome</keyword>
<gene>
    <name evidence="2" type="ORF">MHI_LOCUS830346</name>
</gene>
<comment type="caution">
    <text evidence="2">The sequence shown here is derived from an EMBL/GenBank/DDBJ whole genome shotgun (WGS) entry which is preliminary data.</text>
</comment>
<feature type="non-terminal residue" evidence="2">
    <location>
        <position position="1"/>
    </location>
</feature>
<evidence type="ECO:0000313" key="3">
    <source>
        <dbReference type="Proteomes" id="UP000752696"/>
    </source>
</evidence>
<evidence type="ECO:0000313" key="2">
    <source>
        <dbReference type="EMBL" id="CAD1478892.1"/>
    </source>
</evidence>
<name>A0A6V7HH41_9HYME</name>
<feature type="compositionally biased region" description="Basic and acidic residues" evidence="1">
    <location>
        <begin position="70"/>
        <end position="85"/>
    </location>
</feature>
<evidence type="ECO:0000256" key="1">
    <source>
        <dbReference type="SAM" id="MobiDB-lite"/>
    </source>
</evidence>
<dbReference type="EMBL" id="CAJDYZ010011093">
    <property type="protein sequence ID" value="CAD1478892.1"/>
    <property type="molecule type" value="Genomic_DNA"/>
</dbReference>
<reference evidence="2" key="1">
    <citation type="submission" date="2020-07" db="EMBL/GenBank/DDBJ databases">
        <authorList>
            <person name="Nazaruddin N."/>
        </authorList>
    </citation>
    <scope>NUCLEOTIDE SEQUENCE</scope>
</reference>
<organism evidence="2 3">
    <name type="scientific">Heterotrigona itama</name>
    <dbReference type="NCBI Taxonomy" id="395501"/>
    <lineage>
        <taxon>Eukaryota</taxon>
        <taxon>Metazoa</taxon>
        <taxon>Ecdysozoa</taxon>
        <taxon>Arthropoda</taxon>
        <taxon>Hexapoda</taxon>
        <taxon>Insecta</taxon>
        <taxon>Pterygota</taxon>
        <taxon>Neoptera</taxon>
        <taxon>Endopterygota</taxon>
        <taxon>Hymenoptera</taxon>
        <taxon>Apocrita</taxon>
        <taxon>Aculeata</taxon>
        <taxon>Apoidea</taxon>
        <taxon>Anthophila</taxon>
        <taxon>Apidae</taxon>
        <taxon>Heterotrigona</taxon>
    </lineage>
</organism>